<proteinExistence type="predicted"/>
<dbReference type="RefSeq" id="WP_155271270.1">
    <property type="nucleotide sequence ID" value="NZ_CAWLZI010000235.1"/>
</dbReference>
<dbReference type="HOGENOM" id="CLU_3159434_0_0_6"/>
<evidence type="ECO:0000313" key="2">
    <source>
        <dbReference type="Proteomes" id="UP000028500"/>
    </source>
</evidence>
<protein>
    <submittedName>
        <fullName evidence="1">Uncharacterized protein</fullName>
    </submittedName>
</protein>
<gene>
    <name evidence="1" type="ORF">XBKQ1_2520042</name>
</gene>
<comment type="caution">
    <text evidence="1">The sequence shown here is derived from an EMBL/GenBank/DDBJ whole genome shotgun (WGS) entry which is preliminary data.</text>
</comment>
<dbReference type="EMBL" id="CBSY010000171">
    <property type="protein sequence ID" value="CDH20220.1"/>
    <property type="molecule type" value="Genomic_DNA"/>
</dbReference>
<accession>A0A077P708</accession>
<sequence length="48" mass="5283">MANSIAGNDTLAGREPLLVDGGDVWQEERDMGSGLSQDMHLTIYFRNT</sequence>
<reference evidence="1" key="1">
    <citation type="submission" date="2013-07" db="EMBL/GenBank/DDBJ databases">
        <title>Sub-species coevolution in mutualistic symbiosis.</title>
        <authorList>
            <person name="Murfin K."/>
            <person name="Klassen J."/>
            <person name="Lee M."/>
            <person name="Forst S."/>
            <person name="Stock P."/>
            <person name="Goodrich-Blair H."/>
        </authorList>
    </citation>
    <scope>NUCLEOTIDE SEQUENCE [LARGE SCALE GENOMIC DNA]</scope>
    <source>
        <strain evidence="1">Kraussei Quebec</strain>
    </source>
</reference>
<name>A0A077P708_XENBV</name>
<dbReference type="Proteomes" id="UP000028500">
    <property type="component" value="Unassembled WGS sequence"/>
</dbReference>
<keyword evidence="2" id="KW-1185">Reference proteome</keyword>
<organism evidence="1 2">
    <name type="scientific">Xenorhabdus bovienii str. kraussei Quebec</name>
    <dbReference type="NCBI Taxonomy" id="1398203"/>
    <lineage>
        <taxon>Bacteria</taxon>
        <taxon>Pseudomonadati</taxon>
        <taxon>Pseudomonadota</taxon>
        <taxon>Gammaproteobacteria</taxon>
        <taxon>Enterobacterales</taxon>
        <taxon>Morganellaceae</taxon>
        <taxon>Xenorhabdus</taxon>
    </lineage>
</organism>
<evidence type="ECO:0000313" key="1">
    <source>
        <dbReference type="EMBL" id="CDH20220.1"/>
    </source>
</evidence>
<dbReference type="AlphaFoldDB" id="A0A077P708"/>